<keyword evidence="1" id="KW-0732">Signal</keyword>
<dbReference type="EMBL" id="LNCD01000051">
    <property type="protein sequence ID" value="KWV55710.1"/>
    <property type="molecule type" value="Genomic_DNA"/>
</dbReference>
<dbReference type="RefSeq" id="WP_062369686.1">
    <property type="nucleotide sequence ID" value="NZ_LNCD01000051.1"/>
</dbReference>
<evidence type="ECO:0000313" key="3">
    <source>
        <dbReference type="Proteomes" id="UP000068164"/>
    </source>
</evidence>
<gene>
    <name evidence="2" type="ORF">AS026_37360</name>
</gene>
<protein>
    <submittedName>
        <fullName evidence="2">Uncharacterized protein</fullName>
    </submittedName>
</protein>
<evidence type="ECO:0000313" key="2">
    <source>
        <dbReference type="EMBL" id="KWV55710.1"/>
    </source>
</evidence>
<organism evidence="2 3">
    <name type="scientific">Rhizobium altiplani</name>
    <dbReference type="NCBI Taxonomy" id="1864509"/>
    <lineage>
        <taxon>Bacteria</taxon>
        <taxon>Pseudomonadati</taxon>
        <taxon>Pseudomonadota</taxon>
        <taxon>Alphaproteobacteria</taxon>
        <taxon>Hyphomicrobiales</taxon>
        <taxon>Rhizobiaceae</taxon>
        <taxon>Rhizobium/Agrobacterium group</taxon>
        <taxon>Rhizobium</taxon>
    </lineage>
</organism>
<sequence>MMRWGYVEIAAAFGLCLCLSPLTASAEPAYVSVVRKYVETTVKPMVNVAIVRKAIEAQNTKFSKISDMDIQVLDNTYRSEVLAGGWQMVRQLLNKPVSRYLKSKQDDSQGAIVEFFVTDRHGLNVGQGTITSDYWQGDEDKFLKTFGRQSDDIFIDRAERDEQTQLLETQASFVIKDENGQPIGIATVTIAIDAL</sequence>
<feature type="chain" id="PRO_5007137225" evidence="1">
    <location>
        <begin position="27"/>
        <end position="195"/>
    </location>
</feature>
<dbReference type="AlphaFoldDB" id="A0A109JVG9"/>
<evidence type="ECO:0000256" key="1">
    <source>
        <dbReference type="SAM" id="SignalP"/>
    </source>
</evidence>
<name>A0A109JVG9_9HYPH</name>
<dbReference type="CDD" id="cd18773">
    <property type="entry name" value="PDC1_HK_sensor"/>
    <property type="match status" value="1"/>
</dbReference>
<dbReference type="Proteomes" id="UP000068164">
    <property type="component" value="Unassembled WGS sequence"/>
</dbReference>
<dbReference type="OrthoDB" id="195732at2"/>
<proteinExistence type="predicted"/>
<comment type="caution">
    <text evidence="2">The sequence shown here is derived from an EMBL/GenBank/DDBJ whole genome shotgun (WGS) entry which is preliminary data.</text>
</comment>
<reference evidence="2 3" key="1">
    <citation type="submission" date="2015-11" db="EMBL/GenBank/DDBJ databases">
        <title>Draft Genome Sequence of the Strain BR 10423 (Rhizobium sp.) isolated from nodules of Mimosa pudica.</title>
        <authorList>
            <person name="Barauna A.C."/>
            <person name="Zilli J.E."/>
            <person name="Simoes-Araujo J.L."/>
            <person name="Reis V.M."/>
            <person name="James E.K."/>
            <person name="Reis F.B.Jr."/>
            <person name="Rouws L.F."/>
            <person name="Passos S.R."/>
            <person name="Gois S.R."/>
        </authorList>
    </citation>
    <scope>NUCLEOTIDE SEQUENCE [LARGE SCALE GENOMIC DNA]</scope>
    <source>
        <strain evidence="2 3">BR10423</strain>
    </source>
</reference>
<keyword evidence="3" id="KW-1185">Reference proteome</keyword>
<accession>A0A109JVG9</accession>
<feature type="signal peptide" evidence="1">
    <location>
        <begin position="1"/>
        <end position="26"/>
    </location>
</feature>